<accession>A0A6J4V189</accession>
<evidence type="ECO:0000256" key="1">
    <source>
        <dbReference type="SAM" id="MobiDB-lite"/>
    </source>
</evidence>
<sequence length="42" mass="4333">GHRSPPAVAARPGRGGADASPAPSDLPPRPRWSGLLHVARQL</sequence>
<feature type="non-terminal residue" evidence="2">
    <location>
        <position position="1"/>
    </location>
</feature>
<evidence type="ECO:0000313" key="2">
    <source>
        <dbReference type="EMBL" id="CAA9564121.1"/>
    </source>
</evidence>
<gene>
    <name evidence="2" type="ORF">AVDCRST_MAG88-1747</name>
</gene>
<reference evidence="2" key="1">
    <citation type="submission" date="2020-02" db="EMBL/GenBank/DDBJ databases">
        <authorList>
            <person name="Meier V. D."/>
        </authorList>
    </citation>
    <scope>NUCLEOTIDE SEQUENCE</scope>
    <source>
        <strain evidence="2">AVDCRST_MAG88</strain>
    </source>
</reference>
<proteinExistence type="predicted"/>
<feature type="region of interest" description="Disordered" evidence="1">
    <location>
        <begin position="1"/>
        <end position="42"/>
    </location>
</feature>
<organism evidence="2">
    <name type="scientific">uncultured Thermomicrobiales bacterium</name>
    <dbReference type="NCBI Taxonomy" id="1645740"/>
    <lineage>
        <taxon>Bacteria</taxon>
        <taxon>Pseudomonadati</taxon>
        <taxon>Thermomicrobiota</taxon>
        <taxon>Thermomicrobia</taxon>
        <taxon>Thermomicrobiales</taxon>
        <taxon>environmental samples</taxon>
    </lineage>
</organism>
<feature type="non-terminal residue" evidence="2">
    <location>
        <position position="42"/>
    </location>
</feature>
<feature type="compositionally biased region" description="Low complexity" evidence="1">
    <location>
        <begin position="1"/>
        <end position="23"/>
    </location>
</feature>
<dbReference type="AlphaFoldDB" id="A0A6J4V189"/>
<protein>
    <submittedName>
        <fullName evidence="2">Uncharacterized protein</fullName>
    </submittedName>
</protein>
<dbReference type="EMBL" id="CADCWM010000496">
    <property type="protein sequence ID" value="CAA9564121.1"/>
    <property type="molecule type" value="Genomic_DNA"/>
</dbReference>
<name>A0A6J4V189_9BACT</name>